<organism evidence="5 6">
    <name type="scientific">Sphingomonas aerophila</name>
    <dbReference type="NCBI Taxonomy" id="1344948"/>
    <lineage>
        <taxon>Bacteria</taxon>
        <taxon>Pseudomonadati</taxon>
        <taxon>Pseudomonadota</taxon>
        <taxon>Alphaproteobacteria</taxon>
        <taxon>Sphingomonadales</taxon>
        <taxon>Sphingomonadaceae</taxon>
        <taxon>Sphingomonas</taxon>
    </lineage>
</organism>
<comment type="similarity">
    <text evidence="3">Belongs to the Nudix hydrolase family.</text>
</comment>
<dbReference type="PANTHER" id="PTHR21340">
    <property type="entry name" value="DIADENOSINE 5,5-P1,P4-TETRAPHOSPHATE PYROPHOSPHOHYDROLASE MUTT"/>
    <property type="match status" value="1"/>
</dbReference>
<comment type="cofactor">
    <cofactor evidence="1">
        <name>Mg(2+)</name>
        <dbReference type="ChEBI" id="CHEBI:18420"/>
    </cofactor>
</comment>
<name>A0A7W9BGK1_9SPHN</name>
<sequence>MKRSAGVLLHRPGAQGLEVLLVHPGGPFWRNKDVGAWQLPKGMVEPGEDDETAARREAAEELGIRVAVPLTPLGEVRQSGGKTVVAFAASLDLDPAKVVSNTVEIAWPPRSGRTMTIPEVDQARWFGLDQARTMMLVSQAPFLDRLIERCGADAG</sequence>
<evidence type="ECO:0000259" key="4">
    <source>
        <dbReference type="PROSITE" id="PS51462"/>
    </source>
</evidence>
<dbReference type="CDD" id="cd04662">
    <property type="entry name" value="NUDIX_Hydrolase"/>
    <property type="match status" value="1"/>
</dbReference>
<reference evidence="5 6" key="1">
    <citation type="submission" date="2020-08" db="EMBL/GenBank/DDBJ databases">
        <title>Genomic Encyclopedia of Type Strains, Phase IV (KMG-IV): sequencing the most valuable type-strain genomes for metagenomic binning, comparative biology and taxonomic classification.</title>
        <authorList>
            <person name="Goeker M."/>
        </authorList>
    </citation>
    <scope>NUCLEOTIDE SEQUENCE [LARGE SCALE GENOMIC DNA]</scope>
    <source>
        <strain evidence="5 6">DSM 100044</strain>
    </source>
</reference>
<proteinExistence type="inferred from homology"/>
<dbReference type="EMBL" id="JACIJK010000013">
    <property type="protein sequence ID" value="MBB5716653.1"/>
    <property type="molecule type" value="Genomic_DNA"/>
</dbReference>
<dbReference type="PROSITE" id="PS00893">
    <property type="entry name" value="NUDIX_BOX"/>
    <property type="match status" value="1"/>
</dbReference>
<evidence type="ECO:0000256" key="2">
    <source>
        <dbReference type="ARBA" id="ARBA00022801"/>
    </source>
</evidence>
<dbReference type="InterPro" id="IPR051325">
    <property type="entry name" value="Nudix_hydrolase_domain"/>
</dbReference>
<dbReference type="InterPro" id="IPR020476">
    <property type="entry name" value="Nudix_hydrolase"/>
</dbReference>
<dbReference type="InterPro" id="IPR015797">
    <property type="entry name" value="NUDIX_hydrolase-like_dom_sf"/>
</dbReference>
<accession>A0A7W9BGK1</accession>
<feature type="domain" description="Nudix hydrolase" evidence="4">
    <location>
        <begin position="1"/>
        <end position="148"/>
    </location>
</feature>
<dbReference type="GO" id="GO:0004081">
    <property type="term" value="F:bis(5'-nucleosyl)-tetraphosphatase (asymmetrical) activity"/>
    <property type="evidence" value="ECO:0007669"/>
    <property type="project" value="TreeGrafter"/>
</dbReference>
<comment type="caution">
    <text evidence="5">The sequence shown here is derived from an EMBL/GenBank/DDBJ whole genome shotgun (WGS) entry which is preliminary data.</text>
</comment>
<dbReference type="Proteomes" id="UP000546200">
    <property type="component" value="Unassembled WGS sequence"/>
</dbReference>
<protein>
    <submittedName>
        <fullName evidence="5">Putative NUDIX family NTP pyrophosphohydrolase</fullName>
    </submittedName>
</protein>
<dbReference type="Pfam" id="PF00293">
    <property type="entry name" value="NUDIX"/>
    <property type="match status" value="1"/>
</dbReference>
<evidence type="ECO:0000256" key="1">
    <source>
        <dbReference type="ARBA" id="ARBA00001946"/>
    </source>
</evidence>
<dbReference type="InterPro" id="IPR000086">
    <property type="entry name" value="NUDIX_hydrolase_dom"/>
</dbReference>
<dbReference type="GO" id="GO:0006754">
    <property type="term" value="P:ATP biosynthetic process"/>
    <property type="evidence" value="ECO:0007669"/>
    <property type="project" value="TreeGrafter"/>
</dbReference>
<dbReference type="SUPFAM" id="SSF55811">
    <property type="entry name" value="Nudix"/>
    <property type="match status" value="1"/>
</dbReference>
<dbReference type="InterPro" id="IPR020084">
    <property type="entry name" value="NUDIX_hydrolase_CS"/>
</dbReference>
<evidence type="ECO:0000256" key="3">
    <source>
        <dbReference type="RuleBase" id="RU003476"/>
    </source>
</evidence>
<dbReference type="Gene3D" id="3.90.79.10">
    <property type="entry name" value="Nucleoside Triphosphate Pyrophosphohydrolase"/>
    <property type="match status" value="1"/>
</dbReference>
<keyword evidence="6" id="KW-1185">Reference proteome</keyword>
<evidence type="ECO:0000313" key="6">
    <source>
        <dbReference type="Proteomes" id="UP000546200"/>
    </source>
</evidence>
<dbReference type="AlphaFoldDB" id="A0A7W9BGK1"/>
<dbReference type="PRINTS" id="PR00502">
    <property type="entry name" value="NUDIXFAMILY"/>
</dbReference>
<dbReference type="PANTHER" id="PTHR21340:SF7">
    <property type="entry name" value="NUDIX HYDROLASE DOMAIN-CONTAINING PROTEIN"/>
    <property type="match status" value="1"/>
</dbReference>
<evidence type="ECO:0000313" key="5">
    <source>
        <dbReference type="EMBL" id="MBB5716653.1"/>
    </source>
</evidence>
<keyword evidence="2 3" id="KW-0378">Hydrolase</keyword>
<gene>
    <name evidence="5" type="ORF">FHS94_003525</name>
</gene>
<dbReference type="PROSITE" id="PS51462">
    <property type="entry name" value="NUDIX"/>
    <property type="match status" value="1"/>
</dbReference>
<dbReference type="GO" id="GO:0006167">
    <property type="term" value="P:AMP biosynthetic process"/>
    <property type="evidence" value="ECO:0007669"/>
    <property type="project" value="TreeGrafter"/>
</dbReference>